<dbReference type="AlphaFoldDB" id="A0A816DRN7"/>
<dbReference type="EMBL" id="CAJNOW010015319">
    <property type="protein sequence ID" value="CAF1640984.1"/>
    <property type="molecule type" value="Genomic_DNA"/>
</dbReference>
<evidence type="ECO:0000313" key="8">
    <source>
        <dbReference type="Proteomes" id="UP000663866"/>
    </source>
</evidence>
<evidence type="ECO:0000313" key="6">
    <source>
        <dbReference type="EMBL" id="CAF4338856.1"/>
    </source>
</evidence>
<evidence type="ECO:0000313" key="2">
    <source>
        <dbReference type="EMBL" id="CAF1640984.1"/>
    </source>
</evidence>
<sequence>MGLSTKLCIALCALLVPLPRRALVLPRQALPLPRRPLPPPRQPPPLPRLLPVLALPPRQVSTSPCPTGYTQTPSGSCVNLLIDFNNCGSVGYVCPSSYTSCSNGACSSAPAVLLPGAVAVPTWGGMFSVDDSYTTLSVPFSISMYGYSTTSPSVTSNGVVCLGSCSSAYTNGNLPNGQFGGPTAFGFWDDLMIYASTSQSVYYGTTGTAPNRNLVFEFYESHFGQSTQYYHFQIVFYENLSGVVDFLYYQASDGGVSATIGVQSSGSGSTITYAVNQANAVPVGTSSTNSPTLILSFNTNTGTMMQTSG</sequence>
<reference evidence="2" key="1">
    <citation type="submission" date="2021-02" db="EMBL/GenBank/DDBJ databases">
        <authorList>
            <person name="Nowell W R."/>
        </authorList>
    </citation>
    <scope>NUCLEOTIDE SEQUENCE</scope>
</reference>
<dbReference type="EMBL" id="CAJOBG010025246">
    <property type="protein sequence ID" value="CAF4338856.1"/>
    <property type="molecule type" value="Genomic_DNA"/>
</dbReference>
<dbReference type="Proteomes" id="UP000663887">
    <property type="component" value="Unassembled WGS sequence"/>
</dbReference>
<dbReference type="EMBL" id="CAJOBF010011245">
    <property type="protein sequence ID" value="CAF4303335.1"/>
    <property type="molecule type" value="Genomic_DNA"/>
</dbReference>
<dbReference type="EMBL" id="CAJNRG010015331">
    <property type="protein sequence ID" value="CAF2165151.1"/>
    <property type="molecule type" value="Genomic_DNA"/>
</dbReference>
<evidence type="ECO:0000313" key="4">
    <source>
        <dbReference type="EMBL" id="CAF3870138.1"/>
    </source>
</evidence>
<feature type="chain" id="PRO_5036229837" evidence="1">
    <location>
        <begin position="23"/>
        <end position="309"/>
    </location>
</feature>
<evidence type="ECO:0000313" key="3">
    <source>
        <dbReference type="EMBL" id="CAF2165151.1"/>
    </source>
</evidence>
<evidence type="ECO:0000256" key="1">
    <source>
        <dbReference type="SAM" id="SignalP"/>
    </source>
</evidence>
<proteinExistence type="predicted"/>
<dbReference type="EMBL" id="CAJOBJ010001261">
    <property type="protein sequence ID" value="CAF3870138.1"/>
    <property type="molecule type" value="Genomic_DNA"/>
</dbReference>
<protein>
    <submittedName>
        <fullName evidence="2">Uncharacterized protein</fullName>
    </submittedName>
</protein>
<organism evidence="2 7">
    <name type="scientific">Rotaria magnacalcarata</name>
    <dbReference type="NCBI Taxonomy" id="392030"/>
    <lineage>
        <taxon>Eukaryota</taxon>
        <taxon>Metazoa</taxon>
        <taxon>Spiralia</taxon>
        <taxon>Gnathifera</taxon>
        <taxon>Rotifera</taxon>
        <taxon>Eurotatoria</taxon>
        <taxon>Bdelloidea</taxon>
        <taxon>Philodinida</taxon>
        <taxon>Philodinidae</taxon>
        <taxon>Rotaria</taxon>
    </lineage>
</organism>
<feature type="signal peptide" evidence="1">
    <location>
        <begin position="1"/>
        <end position="22"/>
    </location>
</feature>
<dbReference type="Proteomes" id="UP000663834">
    <property type="component" value="Unassembled WGS sequence"/>
</dbReference>
<evidence type="ECO:0000313" key="5">
    <source>
        <dbReference type="EMBL" id="CAF4303335.1"/>
    </source>
</evidence>
<gene>
    <name evidence="4" type="ORF">GIL414_LOCUS4980</name>
    <name evidence="2" type="ORF">KQP761_LOCUS28066</name>
    <name evidence="6" type="ORF">OVN521_LOCUS32546</name>
    <name evidence="5" type="ORF">UXM345_LOCUS33541</name>
    <name evidence="3" type="ORF">XDN619_LOCUS30851</name>
</gene>
<name>A0A816DRN7_9BILA</name>
<comment type="caution">
    <text evidence="2">The sequence shown here is derived from an EMBL/GenBank/DDBJ whole genome shotgun (WGS) entry which is preliminary data.</text>
</comment>
<dbReference type="Proteomes" id="UP000681720">
    <property type="component" value="Unassembled WGS sequence"/>
</dbReference>
<dbReference type="Proteomes" id="UP000663842">
    <property type="component" value="Unassembled WGS sequence"/>
</dbReference>
<keyword evidence="8" id="KW-1185">Reference proteome</keyword>
<accession>A0A816DRN7</accession>
<dbReference type="Proteomes" id="UP000663866">
    <property type="component" value="Unassembled WGS sequence"/>
</dbReference>
<evidence type="ECO:0000313" key="7">
    <source>
        <dbReference type="Proteomes" id="UP000663834"/>
    </source>
</evidence>
<dbReference type="OrthoDB" id="3933935at2759"/>
<keyword evidence="1" id="KW-0732">Signal</keyword>